<gene>
    <name evidence="2" type="ORF">GSPATT00018069001</name>
</gene>
<dbReference type="InParanoid" id="A0DL35"/>
<dbReference type="KEGG" id="ptm:GSPATT00018069001"/>
<dbReference type="EMBL" id="CT868485">
    <property type="protein sequence ID" value="CAK83752.1"/>
    <property type="molecule type" value="Genomic_DNA"/>
</dbReference>
<protein>
    <recommendedName>
        <fullName evidence="4">DNA-directed RNA polymerase</fullName>
    </recommendedName>
</protein>
<proteinExistence type="predicted"/>
<evidence type="ECO:0000313" key="3">
    <source>
        <dbReference type="Proteomes" id="UP000000600"/>
    </source>
</evidence>
<keyword evidence="3" id="KW-1185">Reference proteome</keyword>
<accession>A0DL35</accession>
<evidence type="ECO:0000313" key="2">
    <source>
        <dbReference type="EMBL" id="CAK83752.1"/>
    </source>
</evidence>
<dbReference type="AlphaFoldDB" id="A0DL35"/>
<evidence type="ECO:0000256" key="1">
    <source>
        <dbReference type="SAM" id="Phobius"/>
    </source>
</evidence>
<dbReference type="Proteomes" id="UP000000600">
    <property type="component" value="Unassembled WGS sequence"/>
</dbReference>
<name>A0DL35_PARTE</name>
<dbReference type="GeneID" id="5036934"/>
<feature type="transmembrane region" description="Helical" evidence="1">
    <location>
        <begin position="20"/>
        <end position="38"/>
    </location>
</feature>
<keyword evidence="1" id="KW-1133">Transmembrane helix</keyword>
<sequence>MQECKFTVILDQCVNFHSSVYIPFLQVIYTLFLFLVGFSKKLLDKNPPTLQIQLLLQRVLNFLNTLSRSKIEEFIQSYNVKTRFNAIMKQYSEYKLSIKCQNLQSTIKMILLGLTQYCKLITLTQKNTQKQRAIQRIKNFAFVRNQLVLLRINQYHIFEAIIYIQDSKKLILNYLYRCKHMYSKMSIIKVKQIMKHNSAMCNHPYNNNQSYCDFLIKQGRVPPLSLTIISSTCKLSKIGYNEILVYVSRNYLSGEEIYISCNQCTFSKLAFYTIIRARIFALMTSII</sequence>
<dbReference type="RefSeq" id="XP_001451149.1">
    <property type="nucleotide sequence ID" value="XM_001451112.1"/>
</dbReference>
<keyword evidence="1" id="KW-0472">Membrane</keyword>
<dbReference type="HOGENOM" id="CLU_971330_0_0_1"/>
<evidence type="ECO:0008006" key="4">
    <source>
        <dbReference type="Google" id="ProtNLM"/>
    </source>
</evidence>
<keyword evidence="1" id="KW-0812">Transmembrane</keyword>
<organism evidence="2 3">
    <name type="scientific">Paramecium tetraurelia</name>
    <dbReference type="NCBI Taxonomy" id="5888"/>
    <lineage>
        <taxon>Eukaryota</taxon>
        <taxon>Sar</taxon>
        <taxon>Alveolata</taxon>
        <taxon>Ciliophora</taxon>
        <taxon>Intramacronucleata</taxon>
        <taxon>Oligohymenophorea</taxon>
        <taxon>Peniculida</taxon>
        <taxon>Parameciidae</taxon>
        <taxon>Paramecium</taxon>
    </lineage>
</organism>
<reference evidence="2 3" key="1">
    <citation type="journal article" date="2006" name="Nature">
        <title>Global trends of whole-genome duplications revealed by the ciliate Paramecium tetraurelia.</title>
        <authorList>
            <consortium name="Genoscope"/>
            <person name="Aury J.-M."/>
            <person name="Jaillon O."/>
            <person name="Duret L."/>
            <person name="Noel B."/>
            <person name="Jubin C."/>
            <person name="Porcel B.M."/>
            <person name="Segurens B."/>
            <person name="Daubin V."/>
            <person name="Anthouard V."/>
            <person name="Aiach N."/>
            <person name="Arnaiz O."/>
            <person name="Billaut A."/>
            <person name="Beisson J."/>
            <person name="Blanc I."/>
            <person name="Bouhouche K."/>
            <person name="Camara F."/>
            <person name="Duharcourt S."/>
            <person name="Guigo R."/>
            <person name="Gogendeau D."/>
            <person name="Katinka M."/>
            <person name="Keller A.-M."/>
            <person name="Kissmehl R."/>
            <person name="Klotz C."/>
            <person name="Koll F."/>
            <person name="Le Moue A."/>
            <person name="Lepere C."/>
            <person name="Malinsky S."/>
            <person name="Nowacki M."/>
            <person name="Nowak J.K."/>
            <person name="Plattner H."/>
            <person name="Poulain J."/>
            <person name="Ruiz F."/>
            <person name="Serrano V."/>
            <person name="Zagulski M."/>
            <person name="Dessen P."/>
            <person name="Betermier M."/>
            <person name="Weissenbach J."/>
            <person name="Scarpelli C."/>
            <person name="Schachter V."/>
            <person name="Sperling L."/>
            <person name="Meyer E."/>
            <person name="Cohen J."/>
            <person name="Wincker P."/>
        </authorList>
    </citation>
    <scope>NUCLEOTIDE SEQUENCE [LARGE SCALE GENOMIC DNA]</scope>
    <source>
        <strain evidence="2 3">Stock d4-2</strain>
    </source>
</reference>